<evidence type="ECO:0000313" key="1">
    <source>
        <dbReference type="EMBL" id="CAB4155163.1"/>
    </source>
</evidence>
<proteinExistence type="predicted"/>
<name>A0A6J5N8G8_9CAUD</name>
<organism evidence="1">
    <name type="scientific">uncultured Caudovirales phage</name>
    <dbReference type="NCBI Taxonomy" id="2100421"/>
    <lineage>
        <taxon>Viruses</taxon>
        <taxon>Duplodnaviria</taxon>
        <taxon>Heunggongvirae</taxon>
        <taxon>Uroviricota</taxon>
        <taxon>Caudoviricetes</taxon>
        <taxon>Peduoviridae</taxon>
        <taxon>Maltschvirus</taxon>
        <taxon>Maltschvirus maltsch</taxon>
    </lineage>
</organism>
<feature type="non-terminal residue" evidence="1">
    <location>
        <position position="135"/>
    </location>
</feature>
<accession>A0A6J5N8G8</accession>
<gene>
    <name evidence="1" type="ORF">UFOVP650_91</name>
</gene>
<reference evidence="1" key="1">
    <citation type="submission" date="2020-04" db="EMBL/GenBank/DDBJ databases">
        <authorList>
            <person name="Chiriac C."/>
            <person name="Salcher M."/>
            <person name="Ghai R."/>
            <person name="Kavagutti S V."/>
        </authorList>
    </citation>
    <scope>NUCLEOTIDE SEQUENCE</scope>
</reference>
<sequence>MNRLDWQIPRVRAPYREQRFGAMDPGTSGTVLLFSPDLRFPIACVDASRPRLVAQAFGQFGVQVLVAETQYVTNLKRARGIIELTLNMGVALGYVDALLGQTERELSLFEVAPSTWQKEQRVTRTTVTKPPKGFA</sequence>
<protein>
    <submittedName>
        <fullName evidence="1">Uncharacterized protein</fullName>
    </submittedName>
</protein>
<dbReference type="EMBL" id="LR796623">
    <property type="protein sequence ID" value="CAB4155163.1"/>
    <property type="molecule type" value="Genomic_DNA"/>
</dbReference>